<dbReference type="Proteomes" id="UP000594638">
    <property type="component" value="Unassembled WGS sequence"/>
</dbReference>
<dbReference type="EMBL" id="CACTIH010009409">
    <property type="protein sequence ID" value="CAA3030987.1"/>
    <property type="molecule type" value="Genomic_DNA"/>
</dbReference>
<reference evidence="2 3" key="1">
    <citation type="submission" date="2019-12" db="EMBL/GenBank/DDBJ databases">
        <authorList>
            <person name="Alioto T."/>
            <person name="Alioto T."/>
            <person name="Gomez Garrido J."/>
        </authorList>
    </citation>
    <scope>NUCLEOTIDE SEQUENCE [LARGE SCALE GENOMIC DNA]</scope>
</reference>
<dbReference type="OrthoDB" id="913062at2759"/>
<protein>
    <recommendedName>
        <fullName evidence="4">Retrotransposon Copia-like N-terminal domain-containing protein</fullName>
    </recommendedName>
</protein>
<proteinExistence type="predicted"/>
<dbReference type="AlphaFoldDB" id="A0A8S0VG73"/>
<keyword evidence="3" id="KW-1185">Reference proteome</keyword>
<sequence length="100" mass="10859">MANANSNSPPVPTSESSTAVPPVQGSNHSPPSGVYLTQMLSVKLDKNTFLLWQNMILPIIKGHNLEGYILGTKVYPEFIGTQIIGDAGMVVEMKKNPKYD</sequence>
<organism evidence="2 3">
    <name type="scientific">Olea europaea subsp. europaea</name>
    <dbReference type="NCBI Taxonomy" id="158383"/>
    <lineage>
        <taxon>Eukaryota</taxon>
        <taxon>Viridiplantae</taxon>
        <taxon>Streptophyta</taxon>
        <taxon>Embryophyta</taxon>
        <taxon>Tracheophyta</taxon>
        <taxon>Spermatophyta</taxon>
        <taxon>Magnoliopsida</taxon>
        <taxon>eudicotyledons</taxon>
        <taxon>Gunneridae</taxon>
        <taxon>Pentapetalae</taxon>
        <taxon>asterids</taxon>
        <taxon>lamiids</taxon>
        <taxon>Lamiales</taxon>
        <taxon>Oleaceae</taxon>
        <taxon>Oleeae</taxon>
        <taxon>Olea</taxon>
    </lineage>
</organism>
<evidence type="ECO:0000313" key="3">
    <source>
        <dbReference type="Proteomes" id="UP000594638"/>
    </source>
</evidence>
<evidence type="ECO:0000313" key="2">
    <source>
        <dbReference type="EMBL" id="CAA3030987.1"/>
    </source>
</evidence>
<comment type="caution">
    <text evidence="2">The sequence shown here is derived from an EMBL/GenBank/DDBJ whole genome shotgun (WGS) entry which is preliminary data.</text>
</comment>
<gene>
    <name evidence="2" type="ORF">OLEA9_A092710</name>
</gene>
<dbReference type="Gramene" id="OE9A092710T1">
    <property type="protein sequence ID" value="OE9A092710C1"/>
    <property type="gene ID" value="OE9A092710"/>
</dbReference>
<accession>A0A8S0VG73</accession>
<name>A0A8S0VG73_OLEEU</name>
<evidence type="ECO:0000256" key="1">
    <source>
        <dbReference type="SAM" id="MobiDB-lite"/>
    </source>
</evidence>
<feature type="region of interest" description="Disordered" evidence="1">
    <location>
        <begin position="1"/>
        <end position="29"/>
    </location>
</feature>
<evidence type="ECO:0008006" key="4">
    <source>
        <dbReference type="Google" id="ProtNLM"/>
    </source>
</evidence>